<feature type="transmembrane region" description="Helical" evidence="1">
    <location>
        <begin position="97"/>
        <end position="117"/>
    </location>
</feature>
<name>A0A1G2CKM8_9BACT</name>
<organism evidence="2 3">
    <name type="scientific">Candidatus Liptonbacteria bacterium RIFCSPLOWO2_01_FULL_45_15</name>
    <dbReference type="NCBI Taxonomy" id="1798649"/>
    <lineage>
        <taxon>Bacteria</taxon>
        <taxon>Candidatus Liptoniibacteriota</taxon>
    </lineage>
</organism>
<dbReference type="AlphaFoldDB" id="A0A1G2CKM8"/>
<feature type="transmembrane region" description="Helical" evidence="1">
    <location>
        <begin position="33"/>
        <end position="53"/>
    </location>
</feature>
<keyword evidence="1" id="KW-1133">Transmembrane helix</keyword>
<accession>A0A1G2CKM8</accession>
<gene>
    <name evidence="2" type="ORF">A3B13_02650</name>
</gene>
<feature type="transmembrane region" description="Helical" evidence="1">
    <location>
        <begin position="9"/>
        <end position="27"/>
    </location>
</feature>
<protein>
    <submittedName>
        <fullName evidence="2">Uncharacterized protein</fullName>
    </submittedName>
</protein>
<evidence type="ECO:0000313" key="2">
    <source>
        <dbReference type="EMBL" id="OGZ00978.1"/>
    </source>
</evidence>
<dbReference type="EMBL" id="MHKZ01000008">
    <property type="protein sequence ID" value="OGZ00978.1"/>
    <property type="molecule type" value="Genomic_DNA"/>
</dbReference>
<sequence length="121" mass="13926">MKNNFLQEIFVSLILIVLLVLFLNPFGFWMPNILLMMMVLGLVVVFSVFASFIWRENARDEREGLHKMMAGRFAFLVGMAILVTGIIVQSFKHELDFWLAFTLGAMILAKIIGLIYGRMKH</sequence>
<keyword evidence="1" id="KW-0812">Transmembrane</keyword>
<dbReference type="Proteomes" id="UP000176287">
    <property type="component" value="Unassembled WGS sequence"/>
</dbReference>
<reference evidence="2 3" key="1">
    <citation type="journal article" date="2016" name="Nat. Commun.">
        <title>Thousands of microbial genomes shed light on interconnected biogeochemical processes in an aquifer system.</title>
        <authorList>
            <person name="Anantharaman K."/>
            <person name="Brown C.T."/>
            <person name="Hug L.A."/>
            <person name="Sharon I."/>
            <person name="Castelle C.J."/>
            <person name="Probst A.J."/>
            <person name="Thomas B.C."/>
            <person name="Singh A."/>
            <person name="Wilkins M.J."/>
            <person name="Karaoz U."/>
            <person name="Brodie E.L."/>
            <person name="Williams K.H."/>
            <person name="Hubbard S.S."/>
            <person name="Banfield J.F."/>
        </authorList>
    </citation>
    <scope>NUCLEOTIDE SEQUENCE [LARGE SCALE GENOMIC DNA]</scope>
</reference>
<feature type="transmembrane region" description="Helical" evidence="1">
    <location>
        <begin position="73"/>
        <end position="91"/>
    </location>
</feature>
<comment type="caution">
    <text evidence="2">The sequence shown here is derived from an EMBL/GenBank/DDBJ whole genome shotgun (WGS) entry which is preliminary data.</text>
</comment>
<evidence type="ECO:0000313" key="3">
    <source>
        <dbReference type="Proteomes" id="UP000176287"/>
    </source>
</evidence>
<proteinExistence type="predicted"/>
<evidence type="ECO:0000256" key="1">
    <source>
        <dbReference type="SAM" id="Phobius"/>
    </source>
</evidence>
<keyword evidence="1" id="KW-0472">Membrane</keyword>
<dbReference type="STRING" id="1798649.A3B13_02650"/>